<dbReference type="GO" id="GO:0006270">
    <property type="term" value="P:DNA replication initiation"/>
    <property type="evidence" value="ECO:0007669"/>
    <property type="project" value="InterPro"/>
</dbReference>
<dbReference type="InterPro" id="IPR010921">
    <property type="entry name" value="Trp_repressor/repl_initiator"/>
</dbReference>
<dbReference type="Gene3D" id="1.10.1750.10">
    <property type="match status" value="1"/>
</dbReference>
<dbReference type="Proteomes" id="UP000324159">
    <property type="component" value="Unassembled WGS sequence"/>
</dbReference>
<dbReference type="PANTHER" id="PTHR34322:SF2">
    <property type="entry name" value="TRANSPOSASE IS200-LIKE DOMAIN-CONTAINING PROTEIN"/>
    <property type="match status" value="1"/>
</dbReference>
<dbReference type="PANTHER" id="PTHR34322">
    <property type="entry name" value="TRANSPOSASE, Y1_TNP DOMAIN-CONTAINING"/>
    <property type="match status" value="1"/>
</dbReference>
<dbReference type="SMART" id="SM00760">
    <property type="entry name" value="Bac_DnaA_C"/>
    <property type="match status" value="1"/>
</dbReference>
<feature type="coiled-coil region" evidence="1">
    <location>
        <begin position="272"/>
        <end position="309"/>
    </location>
</feature>
<comment type="caution">
    <text evidence="4">The sequence shown here is derived from an EMBL/GenBank/DDBJ whole genome shotgun (WGS) entry which is preliminary data.</text>
</comment>
<evidence type="ECO:0000256" key="1">
    <source>
        <dbReference type="SAM" id="Coils"/>
    </source>
</evidence>
<dbReference type="SMART" id="SM01321">
    <property type="entry name" value="Y1_Tnp"/>
    <property type="match status" value="1"/>
</dbReference>
<evidence type="ECO:0000313" key="4">
    <source>
        <dbReference type="EMBL" id="TYO99111.1"/>
    </source>
</evidence>
<accession>A0A5D3WKH4</accession>
<dbReference type="AlphaFoldDB" id="A0A5D3WKH4"/>
<dbReference type="GO" id="GO:0006313">
    <property type="term" value="P:DNA transposition"/>
    <property type="evidence" value="ECO:0007669"/>
    <property type="project" value="InterPro"/>
</dbReference>
<evidence type="ECO:0000259" key="3">
    <source>
        <dbReference type="SMART" id="SM01321"/>
    </source>
</evidence>
<keyword evidence="1" id="KW-0175">Coiled coil</keyword>
<dbReference type="SUPFAM" id="SSF48295">
    <property type="entry name" value="TrpR-like"/>
    <property type="match status" value="1"/>
</dbReference>
<sequence>MPRKPRIHYPGALYHVMLRGNGGDAIFADRADRTRFLLLLQSGIQRYQHRVHAYCLMDNHVHLAVQVAEIPLSKIIQNLAFRYTQYFNRREQRTGHLFQGRFKALLVDADTYLLELVRYIHLNPLRAGMVNSLQEYPWSSHRAYLDLETTPWLTTDYVLGQLAEDRDKATARYQRFIQDGMSEGHRAEFHRGNREGRLLGSDDFIEQALARAGEDFSSEITIEGIINTVCAAFGLRPSDLSGPGRRQPMARARAIAAWLTWRTPGLQLTRLADRLRRDLTTLSQAAHRIEQKSLDDSALRETLAQLERQARKQVCQA</sequence>
<feature type="domain" description="Chromosomal replication initiator DnaA C-terminal" evidence="2">
    <location>
        <begin position="221"/>
        <end position="289"/>
    </location>
</feature>
<dbReference type="Pfam" id="PF08299">
    <property type="entry name" value="Bac_DnaA_C"/>
    <property type="match status" value="1"/>
</dbReference>
<dbReference type="Gene3D" id="3.30.70.1290">
    <property type="entry name" value="Transposase IS200-like"/>
    <property type="match status" value="1"/>
</dbReference>
<dbReference type="GO" id="GO:0043565">
    <property type="term" value="F:sequence-specific DNA binding"/>
    <property type="evidence" value="ECO:0007669"/>
    <property type="project" value="InterPro"/>
</dbReference>
<dbReference type="SUPFAM" id="SSF143422">
    <property type="entry name" value="Transposase IS200-like"/>
    <property type="match status" value="1"/>
</dbReference>
<feature type="domain" description="Transposase IS200-like" evidence="3">
    <location>
        <begin position="9"/>
        <end position="123"/>
    </location>
</feature>
<dbReference type="Pfam" id="PF01797">
    <property type="entry name" value="Y1_Tnp"/>
    <property type="match status" value="1"/>
</dbReference>
<dbReference type="GO" id="GO:0006275">
    <property type="term" value="P:regulation of DNA replication"/>
    <property type="evidence" value="ECO:0007669"/>
    <property type="project" value="InterPro"/>
</dbReference>
<evidence type="ECO:0000313" key="5">
    <source>
        <dbReference type="Proteomes" id="UP000324159"/>
    </source>
</evidence>
<name>A0A5D3WKH4_9BACT</name>
<dbReference type="InterPro" id="IPR036515">
    <property type="entry name" value="Transposase_17_sf"/>
</dbReference>
<evidence type="ECO:0000259" key="2">
    <source>
        <dbReference type="SMART" id="SM00760"/>
    </source>
</evidence>
<dbReference type="InterPro" id="IPR013159">
    <property type="entry name" value="DnaA_C"/>
</dbReference>
<dbReference type="EMBL" id="VNIB01000004">
    <property type="protein sequence ID" value="TYO99111.1"/>
    <property type="molecule type" value="Genomic_DNA"/>
</dbReference>
<dbReference type="InterPro" id="IPR002686">
    <property type="entry name" value="Transposase_17"/>
</dbReference>
<gene>
    <name evidence="4" type="ORF">EDC39_104235</name>
</gene>
<keyword evidence="5" id="KW-1185">Reference proteome</keyword>
<organism evidence="4 5">
    <name type="scientific">Geothermobacter ehrlichii</name>
    <dbReference type="NCBI Taxonomy" id="213224"/>
    <lineage>
        <taxon>Bacteria</taxon>
        <taxon>Pseudomonadati</taxon>
        <taxon>Thermodesulfobacteriota</taxon>
        <taxon>Desulfuromonadia</taxon>
        <taxon>Desulfuromonadales</taxon>
        <taxon>Geothermobacteraceae</taxon>
        <taxon>Geothermobacter</taxon>
    </lineage>
</organism>
<dbReference type="GO" id="GO:0005524">
    <property type="term" value="F:ATP binding"/>
    <property type="evidence" value="ECO:0007669"/>
    <property type="project" value="InterPro"/>
</dbReference>
<proteinExistence type="predicted"/>
<protein>
    <submittedName>
        <fullName evidence="4">DnaA-like protein</fullName>
    </submittedName>
</protein>
<dbReference type="OrthoDB" id="9800147at2"/>
<dbReference type="CDD" id="cd06571">
    <property type="entry name" value="Bac_DnaA_C"/>
    <property type="match status" value="1"/>
</dbReference>
<reference evidence="4 5" key="1">
    <citation type="submission" date="2019-07" db="EMBL/GenBank/DDBJ databases">
        <title>Genomic Encyclopedia of Type Strains, Phase IV (KMG-IV): sequencing the most valuable type-strain genomes for metagenomic binning, comparative biology and taxonomic classification.</title>
        <authorList>
            <person name="Goeker M."/>
        </authorList>
    </citation>
    <scope>NUCLEOTIDE SEQUENCE [LARGE SCALE GENOMIC DNA]</scope>
    <source>
        <strain evidence="4 5">SS015</strain>
    </source>
</reference>
<dbReference type="GO" id="GO:0004803">
    <property type="term" value="F:transposase activity"/>
    <property type="evidence" value="ECO:0007669"/>
    <property type="project" value="InterPro"/>
</dbReference>